<dbReference type="InterPro" id="IPR036465">
    <property type="entry name" value="vWFA_dom_sf"/>
</dbReference>
<dbReference type="PANTHER" id="PTHR10579">
    <property type="entry name" value="CALCIUM-ACTIVATED CHLORIDE CHANNEL REGULATOR"/>
    <property type="match status" value="1"/>
</dbReference>
<gene>
    <name evidence="1" type="ORF">OFUS_LOCUS10872</name>
</gene>
<comment type="caution">
    <text evidence="1">The sequence shown here is derived from an EMBL/GenBank/DDBJ whole genome shotgun (WGS) entry which is preliminary data.</text>
</comment>
<dbReference type="OrthoDB" id="10021899at2759"/>
<dbReference type="SUPFAM" id="SSF53300">
    <property type="entry name" value="vWA-like"/>
    <property type="match status" value="1"/>
</dbReference>
<accession>A0A8J1XFX6</accession>
<dbReference type="SMART" id="SM00327">
    <property type="entry name" value="VWA"/>
    <property type="match status" value="1"/>
</dbReference>
<dbReference type="CDD" id="cd00198">
    <property type="entry name" value="vWFA"/>
    <property type="match status" value="1"/>
</dbReference>
<reference evidence="1" key="1">
    <citation type="submission" date="2022-03" db="EMBL/GenBank/DDBJ databases">
        <authorList>
            <person name="Martin C."/>
        </authorList>
    </citation>
    <scope>NUCLEOTIDE SEQUENCE</scope>
</reference>
<dbReference type="InterPro" id="IPR002035">
    <property type="entry name" value="VWF_A"/>
</dbReference>
<dbReference type="Pfam" id="PF08434">
    <property type="entry name" value="CLCA"/>
    <property type="match status" value="1"/>
</dbReference>
<dbReference type="Gene3D" id="2.60.40.10">
    <property type="entry name" value="Immunoglobulins"/>
    <property type="match status" value="1"/>
</dbReference>
<dbReference type="InterPro" id="IPR013642">
    <property type="entry name" value="CLCA_N"/>
</dbReference>
<evidence type="ECO:0000313" key="1">
    <source>
        <dbReference type="EMBL" id="CAH1784725.1"/>
    </source>
</evidence>
<protein>
    <submittedName>
        <fullName evidence="1">Uncharacterized protein</fullName>
    </submittedName>
</protein>
<dbReference type="Gene3D" id="3.40.50.410">
    <property type="entry name" value="von Willebrand factor, type A domain"/>
    <property type="match status" value="1"/>
</dbReference>
<keyword evidence="2" id="KW-1185">Reference proteome</keyword>
<dbReference type="Proteomes" id="UP000749559">
    <property type="component" value="Unassembled WGS sequence"/>
</dbReference>
<dbReference type="PROSITE" id="PS50234">
    <property type="entry name" value="VWFA"/>
    <property type="match status" value="1"/>
</dbReference>
<sequence length="922" mass="99175">MMRQNQWILRTICLFVCTIECHASVANKWPLDLVSNGYEELLIAIHPDVAENQTLIDDIKSTFTDASASLFRATNNRAFFRNITILVPEKWSNMPEYVPVTGETFDLAHVRIAGPNALYGDAPYVKQLTGCGEGGEFMHLTPNFLQSKVTSQQQWGPYGKVIVHEWGHLRWGLFDEYPKTSEGDKAFYSTGEGFRPSRCTEGIQGTSKNRNTGGICQINFFTFLPEDDCRFYPTTTGNTAKASLMYGQYIDSVEEFCSSTSLGVKHNARASNKQNRLCSSKSSWDVMLEHTDFKDESNPSIVDYSEYEEGESEPTDTTPTFKIVQSVTRKVVLLLDVSGSMSGERLEKMRQGAFNYLNTLPDGTSIGMAKFSSSATKLSSMRDITNQTVRDELTALVPDAVGGWTCIGCVLQMGYDILTENGGNPSGAEMLLLSDGEENRSPVIADLQPILVSNGVKVDVIAYSAAADLDMSALATATGGASYFYSGAASSTALNDAMSSAAQDSTQTDRIVVIASAAITIGAMETYNGTFTLDSSIGKDTSISLSYDTIVSLIVYSPDGQNFTLDSAEFQHYPAFKVFRVLFAQAGPGRWRYDITAGNAISKIQLNIHSSASSDLGAISAIPMISSSTATFSDNMTFSIYAEVTQGGFPVVNANVKGLIECPINDVVVKLQLKDNGAGADITMNDGVYSAFFMATDANSNGRYSIKVQVTNKEGTQVQVSGMAEGAASVGLEGNMDATYSNVSDLSRTASAGALTLNGFPYVGYVASDVIAPSRITDLAVVEVSDVASRATLQWTAVGDDLDQGTATRYEIRAAESFDDLFNMVNYTTMPDMLVVSGNLTTPKASGETEVVTILFPSVSASTFSFAVVAIDERNNTGDMSNIVTASSVYSTDDLGLGGSGTTSLTITTSLMLMVVGVWLVI</sequence>
<dbReference type="PANTHER" id="PTHR10579:SF177">
    <property type="entry name" value="CALCIUM-ACTIVATED CHLORIDE CHANNEL REGULATOR 4-LIKE PROTEIN"/>
    <property type="match status" value="1"/>
</dbReference>
<name>A0A8J1XFX6_OWEFU</name>
<dbReference type="Pfam" id="PF00092">
    <property type="entry name" value="VWA"/>
    <property type="match status" value="1"/>
</dbReference>
<dbReference type="EMBL" id="CAIIXF020000005">
    <property type="protein sequence ID" value="CAH1784725.1"/>
    <property type="molecule type" value="Genomic_DNA"/>
</dbReference>
<organism evidence="1 2">
    <name type="scientific">Owenia fusiformis</name>
    <name type="common">Polychaete worm</name>
    <dbReference type="NCBI Taxonomy" id="6347"/>
    <lineage>
        <taxon>Eukaryota</taxon>
        <taxon>Metazoa</taxon>
        <taxon>Spiralia</taxon>
        <taxon>Lophotrochozoa</taxon>
        <taxon>Annelida</taxon>
        <taxon>Polychaeta</taxon>
        <taxon>Sedentaria</taxon>
        <taxon>Canalipalpata</taxon>
        <taxon>Sabellida</taxon>
        <taxon>Oweniida</taxon>
        <taxon>Oweniidae</taxon>
        <taxon>Owenia</taxon>
    </lineage>
</organism>
<proteinExistence type="predicted"/>
<dbReference type="InterPro" id="IPR013783">
    <property type="entry name" value="Ig-like_fold"/>
</dbReference>
<dbReference type="AlphaFoldDB" id="A0A8J1XFX6"/>
<dbReference type="InterPro" id="IPR051266">
    <property type="entry name" value="CLCR"/>
</dbReference>
<evidence type="ECO:0000313" key="2">
    <source>
        <dbReference type="Proteomes" id="UP000749559"/>
    </source>
</evidence>